<protein>
    <submittedName>
        <fullName evidence="3">Uncharacterized protein</fullName>
    </submittedName>
</protein>
<dbReference type="Proteomes" id="UP000887563">
    <property type="component" value="Unplaced"/>
</dbReference>
<feature type="transmembrane region" description="Helical" evidence="1">
    <location>
        <begin position="12"/>
        <end position="29"/>
    </location>
</feature>
<sequence length="58" mass="7144">MCNNIDWIKGYSFLIEFFIFWRIITFMATNHHMFTPTKMLLNKLFLSPTRQSLNYFNF</sequence>
<evidence type="ECO:0000313" key="2">
    <source>
        <dbReference type="Proteomes" id="UP000887563"/>
    </source>
</evidence>
<keyword evidence="1" id="KW-0812">Transmembrane</keyword>
<accession>A0A914NH93</accession>
<proteinExistence type="predicted"/>
<evidence type="ECO:0000256" key="1">
    <source>
        <dbReference type="SAM" id="Phobius"/>
    </source>
</evidence>
<name>A0A914NH93_MELIC</name>
<keyword evidence="1" id="KW-0472">Membrane</keyword>
<dbReference type="AlphaFoldDB" id="A0A914NH93"/>
<evidence type="ECO:0000313" key="3">
    <source>
        <dbReference type="WBParaSite" id="Minc3s05911g39019"/>
    </source>
</evidence>
<keyword evidence="1" id="KW-1133">Transmembrane helix</keyword>
<reference evidence="3" key="1">
    <citation type="submission" date="2022-11" db="UniProtKB">
        <authorList>
            <consortium name="WormBaseParasite"/>
        </authorList>
    </citation>
    <scope>IDENTIFICATION</scope>
</reference>
<organism evidence="2 3">
    <name type="scientific">Meloidogyne incognita</name>
    <name type="common">Southern root-knot nematode worm</name>
    <name type="synonym">Oxyuris incognita</name>
    <dbReference type="NCBI Taxonomy" id="6306"/>
    <lineage>
        <taxon>Eukaryota</taxon>
        <taxon>Metazoa</taxon>
        <taxon>Ecdysozoa</taxon>
        <taxon>Nematoda</taxon>
        <taxon>Chromadorea</taxon>
        <taxon>Rhabditida</taxon>
        <taxon>Tylenchina</taxon>
        <taxon>Tylenchomorpha</taxon>
        <taxon>Tylenchoidea</taxon>
        <taxon>Meloidogynidae</taxon>
        <taxon>Meloidogyninae</taxon>
        <taxon>Meloidogyne</taxon>
        <taxon>Meloidogyne incognita group</taxon>
    </lineage>
</organism>
<keyword evidence="2" id="KW-1185">Reference proteome</keyword>
<dbReference type="WBParaSite" id="Minc3s05911g39019">
    <property type="protein sequence ID" value="Minc3s05911g39019"/>
    <property type="gene ID" value="Minc3s05911g39019"/>
</dbReference>